<dbReference type="Pfam" id="PF13499">
    <property type="entry name" value="EF-hand_7"/>
    <property type="match status" value="1"/>
</dbReference>
<dbReference type="PROSITE" id="PS00018">
    <property type="entry name" value="EF_HAND_1"/>
    <property type="match status" value="2"/>
</dbReference>
<feature type="compositionally biased region" description="Polar residues" evidence="4">
    <location>
        <begin position="419"/>
        <end position="428"/>
    </location>
</feature>
<keyword evidence="2" id="KW-0802">TPR repeat</keyword>
<evidence type="ECO:0000256" key="1">
    <source>
        <dbReference type="ARBA" id="ARBA00022837"/>
    </source>
</evidence>
<dbReference type="PROSITE" id="PS50222">
    <property type="entry name" value="EF_HAND_2"/>
    <property type="match status" value="2"/>
</dbReference>
<feature type="region of interest" description="Disordered" evidence="4">
    <location>
        <begin position="19"/>
        <end position="63"/>
    </location>
</feature>
<dbReference type="CDD" id="cd05399">
    <property type="entry name" value="NT_Rel-Spo_like"/>
    <property type="match status" value="1"/>
</dbReference>
<evidence type="ECO:0000256" key="3">
    <source>
        <dbReference type="SAM" id="Coils"/>
    </source>
</evidence>
<feature type="compositionally biased region" description="Low complexity" evidence="4">
    <location>
        <begin position="905"/>
        <end position="917"/>
    </location>
</feature>
<feature type="compositionally biased region" description="Pro residues" evidence="4">
    <location>
        <begin position="747"/>
        <end position="758"/>
    </location>
</feature>
<feature type="compositionally biased region" description="Low complexity" evidence="4">
    <location>
        <begin position="40"/>
        <end position="54"/>
    </location>
</feature>
<dbReference type="SUPFAM" id="SSF47473">
    <property type="entry name" value="EF-hand"/>
    <property type="match status" value="1"/>
</dbReference>
<dbReference type="GO" id="GO:0015969">
    <property type="term" value="P:guanosine tetraphosphate metabolic process"/>
    <property type="evidence" value="ECO:0007669"/>
    <property type="project" value="InterPro"/>
</dbReference>
<dbReference type="Pfam" id="PF14559">
    <property type="entry name" value="TPR_19"/>
    <property type="match status" value="1"/>
</dbReference>
<feature type="repeat" description="TPR" evidence="2">
    <location>
        <begin position="1125"/>
        <end position="1158"/>
    </location>
</feature>
<dbReference type="Pfam" id="PF13328">
    <property type="entry name" value="HD_4"/>
    <property type="match status" value="1"/>
</dbReference>
<dbReference type="PANTHER" id="PTHR21262:SF12">
    <property type="entry name" value="GTP DIPHOSPHOKINASE CRSH, CHLOROPLASTIC-RELATED"/>
    <property type="match status" value="1"/>
</dbReference>
<reference evidence="6" key="1">
    <citation type="submission" date="2021-01" db="EMBL/GenBank/DDBJ databases">
        <authorList>
            <person name="Corre E."/>
            <person name="Pelletier E."/>
            <person name="Niang G."/>
            <person name="Scheremetjew M."/>
            <person name="Finn R."/>
            <person name="Kale V."/>
            <person name="Holt S."/>
            <person name="Cochrane G."/>
            <person name="Meng A."/>
            <person name="Brown T."/>
            <person name="Cohen L."/>
        </authorList>
    </citation>
    <scope>NUCLEOTIDE SEQUENCE</scope>
    <source>
        <strain evidence="6">CCAC1681</strain>
    </source>
</reference>
<feature type="compositionally biased region" description="Polar residues" evidence="4">
    <location>
        <begin position="558"/>
        <end position="579"/>
    </location>
</feature>
<dbReference type="InterPro" id="IPR043519">
    <property type="entry name" value="NT_sf"/>
</dbReference>
<feature type="region of interest" description="Disordered" evidence="4">
    <location>
        <begin position="385"/>
        <end position="431"/>
    </location>
</feature>
<dbReference type="InterPro" id="IPR003107">
    <property type="entry name" value="HAT"/>
</dbReference>
<feature type="region of interest" description="Disordered" evidence="4">
    <location>
        <begin position="1269"/>
        <end position="1313"/>
    </location>
</feature>
<evidence type="ECO:0000256" key="4">
    <source>
        <dbReference type="SAM" id="MobiDB-lite"/>
    </source>
</evidence>
<evidence type="ECO:0000256" key="2">
    <source>
        <dbReference type="PROSITE-ProRule" id="PRU00339"/>
    </source>
</evidence>
<organism evidence="6">
    <name type="scientific">Micromonas pusilla</name>
    <name type="common">Picoplanktonic green alga</name>
    <name type="synonym">Chromulina pusilla</name>
    <dbReference type="NCBI Taxonomy" id="38833"/>
    <lineage>
        <taxon>Eukaryota</taxon>
        <taxon>Viridiplantae</taxon>
        <taxon>Chlorophyta</taxon>
        <taxon>Mamiellophyceae</taxon>
        <taxon>Mamiellales</taxon>
        <taxon>Mamiellaceae</taxon>
        <taxon>Micromonas</taxon>
    </lineage>
</organism>
<dbReference type="InterPro" id="IPR011990">
    <property type="entry name" value="TPR-like_helical_dom_sf"/>
</dbReference>
<evidence type="ECO:0000313" key="6">
    <source>
        <dbReference type="EMBL" id="CAD8431517.1"/>
    </source>
</evidence>
<dbReference type="GO" id="GO:0006396">
    <property type="term" value="P:RNA processing"/>
    <property type="evidence" value="ECO:0007669"/>
    <property type="project" value="InterPro"/>
</dbReference>
<dbReference type="CDD" id="cd00051">
    <property type="entry name" value="EFh"/>
    <property type="match status" value="1"/>
</dbReference>
<feature type="region of interest" description="Disordered" evidence="4">
    <location>
        <begin position="746"/>
        <end position="775"/>
    </location>
</feature>
<dbReference type="Gene3D" id="1.10.238.10">
    <property type="entry name" value="EF-hand"/>
    <property type="match status" value="1"/>
</dbReference>
<feature type="compositionally biased region" description="Low complexity" evidence="4">
    <location>
        <begin position="401"/>
        <end position="418"/>
    </location>
</feature>
<dbReference type="SUPFAM" id="SSF81301">
    <property type="entry name" value="Nucleotidyltransferase"/>
    <property type="match status" value="2"/>
</dbReference>
<dbReference type="PANTHER" id="PTHR21262">
    <property type="entry name" value="GUANOSINE-3',5'-BIS DIPHOSPHATE 3'-PYROPHOSPHOHYDROLASE"/>
    <property type="match status" value="1"/>
</dbReference>
<keyword evidence="1" id="KW-0106">Calcium</keyword>
<name>A0A7S0GLC4_MICPS</name>
<dbReference type="SUPFAM" id="SSF48452">
    <property type="entry name" value="TPR-like"/>
    <property type="match status" value="3"/>
</dbReference>
<dbReference type="Pfam" id="PF04607">
    <property type="entry name" value="RelA_SpoT"/>
    <property type="match status" value="1"/>
</dbReference>
<feature type="region of interest" description="Disordered" evidence="4">
    <location>
        <begin position="888"/>
        <end position="917"/>
    </location>
</feature>
<feature type="region of interest" description="Disordered" evidence="4">
    <location>
        <begin position="657"/>
        <end position="713"/>
    </location>
</feature>
<dbReference type="InterPro" id="IPR011992">
    <property type="entry name" value="EF-hand-dom_pair"/>
</dbReference>
<dbReference type="SMART" id="SM00054">
    <property type="entry name" value="EFh"/>
    <property type="match status" value="2"/>
</dbReference>
<feature type="compositionally biased region" description="Basic and acidic residues" evidence="4">
    <location>
        <begin position="761"/>
        <end position="775"/>
    </location>
</feature>
<feature type="compositionally biased region" description="Basic and acidic residues" evidence="4">
    <location>
        <begin position="1193"/>
        <end position="1202"/>
    </location>
</feature>
<dbReference type="SMART" id="SM00954">
    <property type="entry name" value="RelA_SpoT"/>
    <property type="match status" value="1"/>
</dbReference>
<dbReference type="InterPro" id="IPR002048">
    <property type="entry name" value="EF_hand_dom"/>
</dbReference>
<dbReference type="SMART" id="SM00386">
    <property type="entry name" value="HAT"/>
    <property type="match status" value="5"/>
</dbReference>
<dbReference type="EMBL" id="HBEN01001835">
    <property type="protein sequence ID" value="CAD8431517.1"/>
    <property type="molecule type" value="Transcribed_RNA"/>
</dbReference>
<evidence type="ECO:0000259" key="5">
    <source>
        <dbReference type="PROSITE" id="PS50222"/>
    </source>
</evidence>
<feature type="region of interest" description="Disordered" evidence="4">
    <location>
        <begin position="557"/>
        <end position="583"/>
    </location>
</feature>
<dbReference type="Gene3D" id="1.10.3210.10">
    <property type="entry name" value="Hypothetical protein af1432"/>
    <property type="match status" value="1"/>
</dbReference>
<sequence>MLLGALKLAIPRLQAIPEDQREDRRLSGQSRDAPTLNLLSPDSSSGSSSVPGETDSVRDANTCVSRPAHERAVAVTLALCDAGMDAECMSAGLLRDALVAGSVTLQEIEQSLGSSVMRLTHDCVRLKRLPGRVSTGSYDDATAQKLRTFCLSFHDARAVVVELAYRADALRNCGSLSAVQRTALALETMQLYAPMAHALDAGPLCAELEDLALRELFPSSYKSLEKWLRGEGPKDDAYLERARVWVAEALCEDPGLMTLVGGPAGIAVKARRKSLFSTMKKVLRDGRAREDVHDLLGMRVIVTPQPGSPAYAEPESETHPERSGSASAAAAERSALAACYRVREITHSLFDTVEGRTKDYLRRPKSNGYRSLHSTLRLPAEWEAELAGESGSDAAPAPGTPLGSAPSASVGSAASVSLDENTSASNDASRVVERRVELQVRTAAMHFAAESGAAKHAAYKGGFSEDPGAADALAELVAAANAAAEQRFGAFADSRIRFGADGDDKRDDKSSTVDLRDDALDAADASGRVFEMFDLDGDGRVTREELRSVIGEVWRAPSPTSFTNGDSRNESNYVSPFTSTDDEGDAADELLEMLDADEDGTVSAEEFARFAASLRAIGSLPGADAATAAAIEGSIASKENALALDTEELPDAFAERDAGISDDGISRDASNGDDFESPFGQDASDDDDDDDEAYKRDEPSPSPGLDAFDVDGELVVSRASRDDDDDKKHAAAIEDALAALAAASAMAPPPLPPAPPPPRVRRGEDAARDAGRALREKSGGVVEWQLVWDLTRAGRPETARELFYQRTSKTPNETGLWEQWARFELMQGDTERARGLYRAALLHAEGRPRARAESLRKWAVMEFGAGDANAADGLFERALRVLDEAERAARGAEEENEGKDDAKLSSTSDFSEMSEESSASSLRRAQAVVLSSWAQAVSRAGDAETARVYLARAIACDPVNFKAKHALARLEELRGERDDAKALYREILLTQPGEAHASVALARLLADAFGDVDGAREAYVAAARAHPENHKVLQSWAVMEAKKGCEILGENLGKEKGAADDEKVNFNFLAGLAVARPLFQRAAHVAPWSTPVWCAWAEAEFRATGNAAAARELYSKGLDAEPTNVACLRGIAEVELAAGRVTQARDYLERALDLEPKNRRCVSLLAKLEDASGNKARAARYFNVARDLLKEQRRREAEEKKSGRAKLTGGSRGVWAPSEAASAARGVAALNAQKGASYRRADAEGGEAGGGRSAFRAVLAAARGEAAAARRDKGGSMVARRRSAWRRRERDSTVDDSTPLSEKKTSGGGAIGSSLDGIGSSLDVAIGSSLDGIGSSLDDDGRAASAKYARRPNPIDSEGYDMDAEFDAAARERAWVSFASGDEDSVDGTVDSVDEDFRRYTGEGRG</sequence>
<feature type="domain" description="EF-hand" evidence="5">
    <location>
        <begin position="521"/>
        <end position="556"/>
    </location>
</feature>
<accession>A0A7S0GLC4</accession>
<dbReference type="SMART" id="SM00028">
    <property type="entry name" value="TPR"/>
    <property type="match status" value="5"/>
</dbReference>
<proteinExistence type="predicted"/>
<feature type="compositionally biased region" description="Acidic residues" evidence="4">
    <location>
        <begin position="683"/>
        <end position="692"/>
    </location>
</feature>
<feature type="region of interest" description="Disordered" evidence="4">
    <location>
        <begin position="1193"/>
        <end position="1213"/>
    </location>
</feature>
<dbReference type="GO" id="GO:0005509">
    <property type="term" value="F:calcium ion binding"/>
    <property type="evidence" value="ECO:0007669"/>
    <property type="project" value="InterPro"/>
</dbReference>
<dbReference type="InterPro" id="IPR019734">
    <property type="entry name" value="TPR_rpt"/>
</dbReference>
<feature type="compositionally biased region" description="Basic and acidic residues" evidence="4">
    <location>
        <begin position="1395"/>
        <end position="1406"/>
    </location>
</feature>
<protein>
    <recommendedName>
        <fullName evidence="5">EF-hand domain-containing protein</fullName>
    </recommendedName>
</protein>
<dbReference type="InterPro" id="IPR007685">
    <property type="entry name" value="RelA_SpoT"/>
</dbReference>
<feature type="region of interest" description="Disordered" evidence="4">
    <location>
        <begin position="1382"/>
        <end position="1406"/>
    </location>
</feature>
<feature type="compositionally biased region" description="Basic and acidic residues" evidence="4">
    <location>
        <begin position="888"/>
        <end position="903"/>
    </location>
</feature>
<keyword evidence="3" id="KW-0175">Coiled coil</keyword>
<dbReference type="Gene3D" id="3.30.460.10">
    <property type="entry name" value="Beta Polymerase, domain 2"/>
    <property type="match status" value="1"/>
</dbReference>
<feature type="region of interest" description="Disordered" evidence="4">
    <location>
        <begin position="304"/>
        <end position="328"/>
    </location>
</feature>
<gene>
    <name evidence="6" type="ORF">MSP1401_LOCUS1503</name>
</gene>
<dbReference type="PROSITE" id="PS50005">
    <property type="entry name" value="TPR"/>
    <property type="match status" value="1"/>
</dbReference>
<dbReference type="SUPFAM" id="SSF109604">
    <property type="entry name" value="HD-domain/PDEase-like"/>
    <property type="match status" value="1"/>
</dbReference>
<feature type="coiled-coil region" evidence="3">
    <location>
        <begin position="963"/>
        <end position="990"/>
    </location>
</feature>
<dbReference type="Gene3D" id="1.25.40.10">
    <property type="entry name" value="Tetratricopeptide repeat domain"/>
    <property type="match status" value="3"/>
</dbReference>
<dbReference type="InterPro" id="IPR018247">
    <property type="entry name" value="EF_Hand_1_Ca_BS"/>
</dbReference>
<feature type="domain" description="EF-hand" evidence="5">
    <location>
        <begin position="582"/>
        <end position="617"/>
    </location>
</feature>